<gene>
    <name evidence="8" type="ORF">AALO_G00052320</name>
</gene>
<comment type="subcellular location">
    <subcellularLocation>
        <location evidence="1">Membrane</location>
        <topology evidence="1">Multi-pass membrane protein</topology>
    </subcellularLocation>
</comment>
<feature type="domain" description="Receptor ligand binding region" evidence="7">
    <location>
        <begin position="48"/>
        <end position="196"/>
    </location>
</feature>
<proteinExistence type="predicted"/>
<organism evidence="8 9">
    <name type="scientific">Alosa alosa</name>
    <name type="common">allis shad</name>
    <dbReference type="NCBI Taxonomy" id="278164"/>
    <lineage>
        <taxon>Eukaryota</taxon>
        <taxon>Metazoa</taxon>
        <taxon>Chordata</taxon>
        <taxon>Craniata</taxon>
        <taxon>Vertebrata</taxon>
        <taxon>Euteleostomi</taxon>
        <taxon>Actinopterygii</taxon>
        <taxon>Neopterygii</taxon>
        <taxon>Teleostei</taxon>
        <taxon>Clupei</taxon>
        <taxon>Clupeiformes</taxon>
        <taxon>Clupeoidei</taxon>
        <taxon>Clupeidae</taxon>
        <taxon>Alosa</taxon>
    </lineage>
</organism>
<sequence length="399" mass="44962">MQRELDGDYFVGGLFPLHNLQQPSGQIRPVAVECDDGSFSSAGYQMFQVTRFAVEEINNSSALLPNITLGSQLFDHCSDAQNFPAILKFFSHNDSINVRGINHHVPKVIGFTGPFSSTETITITPMFMMNLIPMVNYGAGSSILSNKLVYPSFVRTVPSNKDEIELIIRFIKHFGWNWVAFIGSKEADTSEVATVFQKIDNQKIRVIILFIEQLFAENIITSAIKNSFHNKVWVARDAWVLNTKLRKLEGIKKVGTIIGVTPTVVPLPSYEKFINQSQHRADSVHSTEGFCNQACDNCSSVSPEDVINENPTYSFPIYSAVYTMAMALQLHNALQCNHAGCNKTRTVYPYMLLQEIKHLDFFLNQNNVSYDKNLDPPAQFSIMFWDTKYKGDRNLSKSS</sequence>
<evidence type="ECO:0000313" key="8">
    <source>
        <dbReference type="EMBL" id="KAG5282110.1"/>
    </source>
</evidence>
<dbReference type="SUPFAM" id="SSF53822">
    <property type="entry name" value="Periplasmic binding protein-like I"/>
    <property type="match status" value="1"/>
</dbReference>
<dbReference type="AlphaFoldDB" id="A0AAV6H7Q7"/>
<evidence type="ECO:0000256" key="2">
    <source>
        <dbReference type="ARBA" id="ARBA00022692"/>
    </source>
</evidence>
<reference evidence="8" key="1">
    <citation type="submission" date="2020-10" db="EMBL/GenBank/DDBJ databases">
        <title>Chromosome-scale genome assembly of the Allis shad, Alosa alosa.</title>
        <authorList>
            <person name="Margot Z."/>
            <person name="Christophe K."/>
            <person name="Cabau C."/>
            <person name="Louis A."/>
            <person name="Berthelot C."/>
            <person name="Parey E."/>
            <person name="Roest Crollius H."/>
            <person name="Montfort J."/>
            <person name="Robinson-Rechavi M."/>
            <person name="Bucao C."/>
            <person name="Bouchez O."/>
            <person name="Gislard M."/>
            <person name="Lluch J."/>
            <person name="Milhes M."/>
            <person name="Lampietro C."/>
            <person name="Lopez Roques C."/>
            <person name="Donnadieu C."/>
            <person name="Braasch I."/>
            <person name="Desvignes T."/>
            <person name="Postlethwait J."/>
            <person name="Bobe J."/>
            <person name="Guiguen Y."/>
        </authorList>
    </citation>
    <scope>NUCLEOTIDE SEQUENCE</scope>
    <source>
        <strain evidence="8">M-15738</strain>
        <tissue evidence="8">Blood</tissue>
    </source>
</reference>
<dbReference type="EMBL" id="JADWDJ010000004">
    <property type="protein sequence ID" value="KAG5282110.1"/>
    <property type="molecule type" value="Genomic_DNA"/>
</dbReference>
<dbReference type="Gene3D" id="3.40.50.2300">
    <property type="match status" value="2"/>
</dbReference>
<evidence type="ECO:0000259" key="7">
    <source>
        <dbReference type="Pfam" id="PF01094"/>
    </source>
</evidence>
<dbReference type="Pfam" id="PF01094">
    <property type="entry name" value="ANF_receptor"/>
    <property type="match status" value="1"/>
</dbReference>
<dbReference type="Proteomes" id="UP000823561">
    <property type="component" value="Chromosome 4"/>
</dbReference>
<keyword evidence="4" id="KW-0472">Membrane</keyword>
<evidence type="ECO:0000256" key="4">
    <source>
        <dbReference type="ARBA" id="ARBA00023136"/>
    </source>
</evidence>
<dbReference type="GO" id="GO:0005886">
    <property type="term" value="C:plasma membrane"/>
    <property type="evidence" value="ECO:0007669"/>
    <property type="project" value="TreeGrafter"/>
</dbReference>
<dbReference type="GO" id="GO:0004930">
    <property type="term" value="F:G protein-coupled receptor activity"/>
    <property type="evidence" value="ECO:0007669"/>
    <property type="project" value="InterPro"/>
</dbReference>
<evidence type="ECO:0000313" key="9">
    <source>
        <dbReference type="Proteomes" id="UP000823561"/>
    </source>
</evidence>
<comment type="caution">
    <text evidence="8">The sequence shown here is derived from an EMBL/GenBank/DDBJ whole genome shotgun (WGS) entry which is preliminary data.</text>
</comment>
<evidence type="ECO:0000256" key="6">
    <source>
        <dbReference type="ARBA" id="ARBA00023180"/>
    </source>
</evidence>
<evidence type="ECO:0000256" key="5">
    <source>
        <dbReference type="ARBA" id="ARBA00023170"/>
    </source>
</evidence>
<evidence type="ECO:0000256" key="1">
    <source>
        <dbReference type="ARBA" id="ARBA00004141"/>
    </source>
</evidence>
<accession>A0AAV6H7Q7</accession>
<protein>
    <recommendedName>
        <fullName evidence="7">Receptor ligand binding region domain-containing protein</fullName>
    </recommendedName>
</protein>
<keyword evidence="3" id="KW-1133">Transmembrane helix</keyword>
<dbReference type="InterPro" id="IPR028082">
    <property type="entry name" value="Peripla_BP_I"/>
</dbReference>
<dbReference type="InterPro" id="IPR001828">
    <property type="entry name" value="ANF_lig-bd_rcpt"/>
</dbReference>
<keyword evidence="2" id="KW-0812">Transmembrane</keyword>
<dbReference type="InterPro" id="IPR000068">
    <property type="entry name" value="GPCR_3_Ca_sens_rcpt-rel"/>
</dbReference>
<keyword evidence="6" id="KW-0325">Glycoprotein</keyword>
<evidence type="ECO:0000256" key="3">
    <source>
        <dbReference type="ARBA" id="ARBA00022989"/>
    </source>
</evidence>
<dbReference type="InterPro" id="IPR000337">
    <property type="entry name" value="GPCR_3"/>
</dbReference>
<dbReference type="PANTHER" id="PTHR24061">
    <property type="entry name" value="CALCIUM-SENSING RECEPTOR-RELATED"/>
    <property type="match status" value="1"/>
</dbReference>
<dbReference type="PANTHER" id="PTHR24061:SF441">
    <property type="entry name" value="TASTE RECEPTOR TYPE 1 MEMBER 2B-RELATED"/>
    <property type="match status" value="1"/>
</dbReference>
<name>A0AAV6H7Q7_9TELE</name>
<keyword evidence="5" id="KW-0675">Receptor</keyword>
<keyword evidence="9" id="KW-1185">Reference proteome</keyword>
<dbReference type="PRINTS" id="PR00248">
    <property type="entry name" value="GPCRMGR"/>
</dbReference>